<keyword evidence="10" id="KW-1185">Reference proteome</keyword>
<protein>
    <submittedName>
        <fullName evidence="9">MFS transporter</fullName>
    </submittedName>
</protein>
<keyword evidence="2" id="KW-0813">Transport</keyword>
<dbReference type="SUPFAM" id="SSF103473">
    <property type="entry name" value="MFS general substrate transporter"/>
    <property type="match status" value="1"/>
</dbReference>
<feature type="transmembrane region" description="Helical" evidence="7">
    <location>
        <begin position="176"/>
        <end position="196"/>
    </location>
</feature>
<keyword evidence="4 7" id="KW-0812">Transmembrane</keyword>
<dbReference type="EMBL" id="JAPEQW010000034">
    <property type="protein sequence ID" value="MCW8040888.1"/>
    <property type="molecule type" value="Genomic_DNA"/>
</dbReference>
<dbReference type="InterPro" id="IPR020846">
    <property type="entry name" value="MFS_dom"/>
</dbReference>
<evidence type="ECO:0000256" key="7">
    <source>
        <dbReference type="SAM" id="Phobius"/>
    </source>
</evidence>
<dbReference type="InterPro" id="IPR036259">
    <property type="entry name" value="MFS_trans_sf"/>
</dbReference>
<evidence type="ECO:0000256" key="1">
    <source>
        <dbReference type="ARBA" id="ARBA00004651"/>
    </source>
</evidence>
<dbReference type="PROSITE" id="PS50850">
    <property type="entry name" value="MFS"/>
    <property type="match status" value="1"/>
</dbReference>
<feature type="transmembrane region" description="Helical" evidence="7">
    <location>
        <begin position="379"/>
        <end position="397"/>
    </location>
</feature>
<dbReference type="RefSeq" id="WP_252151925.1">
    <property type="nucleotide sequence ID" value="NZ_JAPEQW010000034.1"/>
</dbReference>
<evidence type="ECO:0000313" key="10">
    <source>
        <dbReference type="Proteomes" id="UP001209682"/>
    </source>
</evidence>
<dbReference type="PANTHER" id="PTHR23513">
    <property type="entry name" value="INTEGRAL MEMBRANE EFFLUX PROTEIN-RELATED"/>
    <property type="match status" value="1"/>
</dbReference>
<feature type="transmembrane region" description="Helical" evidence="7">
    <location>
        <begin position="81"/>
        <end position="101"/>
    </location>
</feature>
<keyword evidence="6 7" id="KW-0472">Membrane</keyword>
<feature type="transmembrane region" description="Helical" evidence="7">
    <location>
        <begin position="224"/>
        <end position="247"/>
    </location>
</feature>
<evidence type="ECO:0000256" key="2">
    <source>
        <dbReference type="ARBA" id="ARBA00022448"/>
    </source>
</evidence>
<comment type="subcellular location">
    <subcellularLocation>
        <location evidence="1">Cell membrane</location>
        <topology evidence="1">Multi-pass membrane protein</topology>
    </subcellularLocation>
</comment>
<feature type="transmembrane region" description="Helical" evidence="7">
    <location>
        <begin position="47"/>
        <end position="69"/>
    </location>
</feature>
<dbReference type="Gene3D" id="1.20.1250.20">
    <property type="entry name" value="MFS general substrate transporter like domains"/>
    <property type="match status" value="1"/>
</dbReference>
<feature type="transmembrane region" description="Helical" evidence="7">
    <location>
        <begin position="289"/>
        <end position="305"/>
    </location>
</feature>
<reference evidence="9 10" key="1">
    <citation type="submission" date="2022-11" db="EMBL/GenBank/DDBJ databases">
        <title>Acinetobacter entericus sp. nov., isolated from the gut of the plastic-eating larvae of the Coleoptera insect Zophobas atratus.</title>
        <authorList>
            <person name="Dong X."/>
            <person name="Yang Y."/>
        </authorList>
    </citation>
    <scope>NUCLEOTIDE SEQUENCE [LARGE SCALE GENOMIC DNA]</scope>
    <source>
        <strain evidence="9 10">BIT-DXN8</strain>
    </source>
</reference>
<dbReference type="InterPro" id="IPR010290">
    <property type="entry name" value="TM_effector"/>
</dbReference>
<dbReference type="Pfam" id="PF05977">
    <property type="entry name" value="MFS_3"/>
    <property type="match status" value="1"/>
</dbReference>
<evidence type="ECO:0000256" key="4">
    <source>
        <dbReference type="ARBA" id="ARBA00022692"/>
    </source>
</evidence>
<organism evidence="9 10">
    <name type="scientific">Acinetobacter entericus</name>
    <dbReference type="NCBI Taxonomy" id="2989714"/>
    <lineage>
        <taxon>Bacteria</taxon>
        <taxon>Pseudomonadati</taxon>
        <taxon>Pseudomonadota</taxon>
        <taxon>Gammaproteobacteria</taxon>
        <taxon>Moraxellales</taxon>
        <taxon>Moraxellaceae</taxon>
        <taxon>Acinetobacter</taxon>
    </lineage>
</organism>
<dbReference type="CDD" id="cd06173">
    <property type="entry name" value="MFS_MefA_like"/>
    <property type="match status" value="1"/>
</dbReference>
<evidence type="ECO:0000256" key="5">
    <source>
        <dbReference type="ARBA" id="ARBA00022989"/>
    </source>
</evidence>
<dbReference type="PANTHER" id="PTHR23513:SF11">
    <property type="entry name" value="STAPHYLOFERRIN A TRANSPORTER"/>
    <property type="match status" value="1"/>
</dbReference>
<dbReference type="Proteomes" id="UP001209682">
    <property type="component" value="Unassembled WGS sequence"/>
</dbReference>
<evidence type="ECO:0000256" key="3">
    <source>
        <dbReference type="ARBA" id="ARBA00022475"/>
    </source>
</evidence>
<feature type="domain" description="Major facilitator superfamily (MFS) profile" evidence="8">
    <location>
        <begin position="14"/>
        <end position="400"/>
    </location>
</feature>
<feature type="transmembrane region" description="Helical" evidence="7">
    <location>
        <begin position="20"/>
        <end position="41"/>
    </location>
</feature>
<evidence type="ECO:0000259" key="8">
    <source>
        <dbReference type="PROSITE" id="PS50850"/>
    </source>
</evidence>
<proteinExistence type="predicted"/>
<accession>A0ABT3NMX6</accession>
<feature type="transmembrane region" description="Helical" evidence="7">
    <location>
        <begin position="259"/>
        <end position="277"/>
    </location>
</feature>
<keyword evidence="3" id="KW-1003">Cell membrane</keyword>
<evidence type="ECO:0000256" key="6">
    <source>
        <dbReference type="ARBA" id="ARBA00023136"/>
    </source>
</evidence>
<name>A0ABT3NMX6_9GAMM</name>
<comment type="caution">
    <text evidence="9">The sequence shown here is derived from an EMBL/GenBank/DDBJ whole genome shotgun (WGS) entry which is preliminary data.</text>
</comment>
<sequence>MNFNNMFLSLRYHNFRNYFIGHALSTLGTWIQQVSLAWIIYELTNSTALLGIIGFCSLIPQLFVSPFAGAWIDKIDKRKTLIFIQILLFSQAILLGIAYHFHWLTPSMLIGLSLLLGILSAIDTPLRQSLLSLIIEEKTALPNALALNAMVFNASRFVGPPIAGLLLATIGAELCFYLNGLSYLILAIAVLCMKQVKSSIAQGNMKNVLKEGFEYVYQHSVFKYLMLTVFVLNMTASSYVALLPVYAKDILLGDEKTLGILWGAAGIGSLLSSMLLAGQKNFNRVHAQILLNILFCGAGLLLLALSSSYMLLMLAMFLLGFGISTSNISTNIILQQDAPESLRGRVVSIYTSTRFGFDALGGLCAGLLASLIAPQNVMLIFALILLAYALFNWLQIYPRIKKAPH</sequence>
<evidence type="ECO:0000313" key="9">
    <source>
        <dbReference type="EMBL" id="MCW8040888.1"/>
    </source>
</evidence>
<gene>
    <name evidence="9" type="ORF">OKC24_17290</name>
</gene>
<keyword evidence="5 7" id="KW-1133">Transmembrane helix</keyword>